<proteinExistence type="evidence at transcript level"/>
<keyword evidence="6" id="KW-0539">Nucleus</keyword>
<dbReference type="GO" id="GO:0005634">
    <property type="term" value="C:nucleus"/>
    <property type="evidence" value="ECO:0007669"/>
    <property type="project" value="UniProtKB-SubCell"/>
</dbReference>
<keyword evidence="3" id="KW-0805">Transcription regulation</keyword>
<dbReference type="PANTHER" id="PTHR23334:SF69">
    <property type="entry name" value="CCAAT_ENHANCER-BINDING PROTEIN GAMMA"/>
    <property type="match status" value="1"/>
</dbReference>
<dbReference type="GO" id="GO:0000981">
    <property type="term" value="F:DNA-binding transcription factor activity, RNA polymerase II-specific"/>
    <property type="evidence" value="ECO:0007669"/>
    <property type="project" value="TreeGrafter"/>
</dbReference>
<reference evidence="9" key="1">
    <citation type="journal article" date="2015" name="Insect Biochem. Mol. Biol.">
        <title>An insight into the sialome of the horse fly, Tabanus bromius.</title>
        <authorList>
            <person name="Ribeiro J.M."/>
            <person name="Kazimirova M."/>
            <person name="Takac P."/>
            <person name="Andersen J.F."/>
            <person name="Francischetti I.M."/>
        </authorList>
    </citation>
    <scope>NUCLEOTIDE SEQUENCE</scope>
</reference>
<dbReference type="PANTHER" id="PTHR23334">
    <property type="entry name" value="CCAAT/ENHANCER BINDING PROTEIN"/>
    <property type="match status" value="1"/>
</dbReference>
<dbReference type="GO" id="GO:0006351">
    <property type="term" value="P:DNA-templated transcription"/>
    <property type="evidence" value="ECO:0007669"/>
    <property type="project" value="InterPro"/>
</dbReference>
<dbReference type="InterPro" id="IPR046347">
    <property type="entry name" value="bZIP_sf"/>
</dbReference>
<keyword evidence="4" id="KW-0238">DNA-binding</keyword>
<comment type="similarity">
    <text evidence="2">Belongs to the bZIP family. C/EBP subfamily.</text>
</comment>
<feature type="region of interest" description="Disordered" evidence="7">
    <location>
        <begin position="1"/>
        <end position="35"/>
    </location>
</feature>
<dbReference type="SUPFAM" id="SSF57959">
    <property type="entry name" value="Leucine zipper domain"/>
    <property type="match status" value="1"/>
</dbReference>
<dbReference type="EMBL" id="GDAI01001402">
    <property type="protein sequence ID" value="JAI16201.1"/>
    <property type="molecule type" value="mRNA"/>
</dbReference>
<dbReference type="InterPro" id="IPR031106">
    <property type="entry name" value="C/EBP"/>
</dbReference>
<evidence type="ECO:0000259" key="8">
    <source>
        <dbReference type="PROSITE" id="PS50217"/>
    </source>
</evidence>
<feature type="compositionally biased region" description="Basic and acidic residues" evidence="7">
    <location>
        <begin position="1"/>
        <end position="23"/>
    </location>
</feature>
<dbReference type="Pfam" id="PF07716">
    <property type="entry name" value="bZIP_2"/>
    <property type="match status" value="1"/>
</dbReference>
<dbReference type="PROSITE" id="PS50217">
    <property type="entry name" value="BZIP"/>
    <property type="match status" value="1"/>
</dbReference>
<accession>A0A0K8TPZ0</accession>
<name>A0A0K8TPZ0_TABBR</name>
<evidence type="ECO:0000256" key="5">
    <source>
        <dbReference type="ARBA" id="ARBA00023163"/>
    </source>
</evidence>
<protein>
    <submittedName>
        <fullName evidence="9">Putative ovary c/ebpg transcription factor</fullName>
    </submittedName>
</protein>
<comment type="subcellular location">
    <subcellularLocation>
        <location evidence="1">Nucleus</location>
    </subcellularLocation>
</comment>
<evidence type="ECO:0000256" key="4">
    <source>
        <dbReference type="ARBA" id="ARBA00023125"/>
    </source>
</evidence>
<dbReference type="SMART" id="SM00338">
    <property type="entry name" value="BRLZ"/>
    <property type="match status" value="1"/>
</dbReference>
<dbReference type="AlphaFoldDB" id="A0A0K8TPZ0"/>
<evidence type="ECO:0000256" key="3">
    <source>
        <dbReference type="ARBA" id="ARBA00023015"/>
    </source>
</evidence>
<evidence type="ECO:0000313" key="9">
    <source>
        <dbReference type="EMBL" id="JAI16201.1"/>
    </source>
</evidence>
<dbReference type="InterPro" id="IPR004827">
    <property type="entry name" value="bZIP"/>
</dbReference>
<dbReference type="Gene3D" id="1.20.5.170">
    <property type="match status" value="1"/>
</dbReference>
<evidence type="ECO:0000256" key="1">
    <source>
        <dbReference type="ARBA" id="ARBA00004123"/>
    </source>
</evidence>
<evidence type="ECO:0000256" key="6">
    <source>
        <dbReference type="ARBA" id="ARBA00023242"/>
    </source>
</evidence>
<dbReference type="GO" id="GO:0000978">
    <property type="term" value="F:RNA polymerase II cis-regulatory region sequence-specific DNA binding"/>
    <property type="evidence" value="ECO:0007669"/>
    <property type="project" value="TreeGrafter"/>
</dbReference>
<evidence type="ECO:0000256" key="2">
    <source>
        <dbReference type="ARBA" id="ARBA00006951"/>
    </source>
</evidence>
<sequence length="94" mass="10937">MPKKEKMDEAYRKKRSRNNEAVKKSRTRSQLKAKETKKKIEELTEINAALEGEISGLKSRCDTLKRLILMKDPNSQIAKMDLEEILKIEDEEST</sequence>
<keyword evidence="5" id="KW-0804">Transcription</keyword>
<feature type="domain" description="BZIP" evidence="8">
    <location>
        <begin position="8"/>
        <end position="68"/>
    </location>
</feature>
<organism evidence="9">
    <name type="scientific">Tabanus bromius</name>
    <name type="common">Band-eyed brown horse fly</name>
    <dbReference type="NCBI Taxonomy" id="304241"/>
    <lineage>
        <taxon>Eukaryota</taxon>
        <taxon>Metazoa</taxon>
        <taxon>Ecdysozoa</taxon>
        <taxon>Arthropoda</taxon>
        <taxon>Hexapoda</taxon>
        <taxon>Insecta</taxon>
        <taxon>Pterygota</taxon>
        <taxon>Neoptera</taxon>
        <taxon>Endopterygota</taxon>
        <taxon>Diptera</taxon>
        <taxon>Brachycera</taxon>
        <taxon>Tabanomorpha</taxon>
        <taxon>Tabanoidea</taxon>
        <taxon>Tabanidae</taxon>
        <taxon>Tabanus</taxon>
    </lineage>
</organism>
<evidence type="ECO:0000256" key="7">
    <source>
        <dbReference type="SAM" id="MobiDB-lite"/>
    </source>
</evidence>